<feature type="signal peptide" evidence="2">
    <location>
        <begin position="1"/>
        <end position="28"/>
    </location>
</feature>
<dbReference type="InterPro" id="IPR007410">
    <property type="entry name" value="LpqE-like"/>
</dbReference>
<feature type="region of interest" description="Disordered" evidence="1">
    <location>
        <begin position="232"/>
        <end position="255"/>
    </location>
</feature>
<dbReference type="EMBL" id="BOOY01000008">
    <property type="protein sequence ID" value="GIJ02204.1"/>
    <property type="molecule type" value="Genomic_DNA"/>
</dbReference>
<dbReference type="PROSITE" id="PS51318">
    <property type="entry name" value="TAT"/>
    <property type="match status" value="1"/>
</dbReference>
<protein>
    <recommendedName>
        <fullName evidence="5">Lipoprotein</fullName>
    </recommendedName>
</protein>
<keyword evidence="4" id="KW-1185">Reference proteome</keyword>
<dbReference type="Pfam" id="PF04314">
    <property type="entry name" value="PCuAC"/>
    <property type="match status" value="1"/>
</dbReference>
<evidence type="ECO:0000313" key="3">
    <source>
        <dbReference type="EMBL" id="GIJ02204.1"/>
    </source>
</evidence>
<dbReference type="InterPro" id="IPR006311">
    <property type="entry name" value="TAT_signal"/>
</dbReference>
<sequence length="255" mass="24865">MTRTMGTRRAALLAGAAAAAVAALSACGAGQIAETALKDASVYSASAESADGSLLIRGLSVAYGSPQGYPAGANVPLEVHLFNQTTRPITVTVSSAPSATQAAGVLSARSVNLVGPAPTSTATAPSGDLEPSGSRPPAVPLPEDSAAPTSIPSAVASEGAGAPGAGQQTSSAQGVPARFTIEPLGTVDFRPGDSPSLQLVGLSGPLRPGNSVNLVFEFGTGQPLVVAAPVASPLSPAPRGSVKLNEGIGTGEDHG</sequence>
<dbReference type="SUPFAM" id="SSF110087">
    <property type="entry name" value="DR1885-like metal-binding protein"/>
    <property type="match status" value="1"/>
</dbReference>
<accession>A0A8J4DIC4</accession>
<dbReference type="RefSeq" id="WP_203937508.1">
    <property type="nucleotide sequence ID" value="NZ_BAAAGJ010000019.1"/>
</dbReference>
<dbReference type="Gene3D" id="2.60.40.1890">
    <property type="entry name" value="PCu(A)C copper chaperone"/>
    <property type="match status" value="1"/>
</dbReference>
<organism evidence="3 4">
    <name type="scientific">Spirilliplanes yamanashiensis</name>
    <dbReference type="NCBI Taxonomy" id="42233"/>
    <lineage>
        <taxon>Bacteria</taxon>
        <taxon>Bacillati</taxon>
        <taxon>Actinomycetota</taxon>
        <taxon>Actinomycetes</taxon>
        <taxon>Micromonosporales</taxon>
        <taxon>Micromonosporaceae</taxon>
        <taxon>Spirilliplanes</taxon>
    </lineage>
</organism>
<name>A0A8J4DIC4_9ACTN</name>
<keyword evidence="2" id="KW-0732">Signal</keyword>
<evidence type="ECO:0000313" key="4">
    <source>
        <dbReference type="Proteomes" id="UP000652013"/>
    </source>
</evidence>
<reference evidence="3" key="1">
    <citation type="submission" date="2021-01" db="EMBL/GenBank/DDBJ databases">
        <title>Whole genome shotgun sequence of Spirilliplanes yamanashiensis NBRC 15828.</title>
        <authorList>
            <person name="Komaki H."/>
            <person name="Tamura T."/>
        </authorList>
    </citation>
    <scope>NUCLEOTIDE SEQUENCE</scope>
    <source>
        <strain evidence="3">NBRC 15828</strain>
    </source>
</reference>
<dbReference type="InterPro" id="IPR036182">
    <property type="entry name" value="PCuAC_sf"/>
</dbReference>
<evidence type="ECO:0008006" key="5">
    <source>
        <dbReference type="Google" id="ProtNLM"/>
    </source>
</evidence>
<evidence type="ECO:0000256" key="2">
    <source>
        <dbReference type="SAM" id="SignalP"/>
    </source>
</evidence>
<proteinExistence type="predicted"/>
<evidence type="ECO:0000256" key="1">
    <source>
        <dbReference type="SAM" id="MobiDB-lite"/>
    </source>
</evidence>
<dbReference type="Proteomes" id="UP000652013">
    <property type="component" value="Unassembled WGS sequence"/>
</dbReference>
<gene>
    <name evidence="3" type="ORF">Sya03_15560</name>
</gene>
<feature type="region of interest" description="Disordered" evidence="1">
    <location>
        <begin position="116"/>
        <end position="175"/>
    </location>
</feature>
<comment type="caution">
    <text evidence="3">The sequence shown here is derived from an EMBL/GenBank/DDBJ whole genome shotgun (WGS) entry which is preliminary data.</text>
</comment>
<dbReference type="PROSITE" id="PS51257">
    <property type="entry name" value="PROKAR_LIPOPROTEIN"/>
    <property type="match status" value="1"/>
</dbReference>
<dbReference type="AlphaFoldDB" id="A0A8J4DIC4"/>
<feature type="chain" id="PRO_5035316238" description="Lipoprotein" evidence="2">
    <location>
        <begin position="29"/>
        <end position="255"/>
    </location>
</feature>